<dbReference type="InterPro" id="IPR013785">
    <property type="entry name" value="Aldolase_TIM"/>
</dbReference>
<dbReference type="PRINTS" id="PR00846">
    <property type="entry name" value="GLHYDRLASE56"/>
</dbReference>
<evidence type="ECO:0000313" key="12">
    <source>
        <dbReference type="Ensembl" id="ENSPNAP00000029892.2"/>
    </source>
</evidence>
<evidence type="ECO:0000256" key="2">
    <source>
        <dbReference type="ARBA" id="ARBA00008871"/>
    </source>
</evidence>
<keyword evidence="4 9" id="KW-1015">Disulfide bond</keyword>
<evidence type="ECO:0000256" key="9">
    <source>
        <dbReference type="PIRSR" id="PIRSR038193-3"/>
    </source>
</evidence>
<dbReference type="PIRSF" id="PIRSF038193">
    <property type="entry name" value="Hyaluronidase"/>
    <property type="match status" value="1"/>
</dbReference>
<keyword evidence="11" id="KW-0812">Transmembrane</keyword>
<dbReference type="Proteomes" id="UP001501920">
    <property type="component" value="Chromosome 11"/>
</dbReference>
<dbReference type="Ensembl" id="ENSPNAT00000017386.2">
    <property type="protein sequence ID" value="ENSPNAP00000029892.2"/>
    <property type="gene ID" value="ENSPNAG00000016273.2"/>
</dbReference>
<reference evidence="12 13" key="1">
    <citation type="submission" date="2020-10" db="EMBL/GenBank/DDBJ databases">
        <title>Pygocentrus nattereri (red-bellied piranha) genome, fPygNat1, primary haplotype.</title>
        <authorList>
            <person name="Myers G."/>
            <person name="Meyer A."/>
            <person name="Karagic N."/>
            <person name="Pippel M."/>
            <person name="Winkler S."/>
            <person name="Tracey A."/>
            <person name="Wood J."/>
            <person name="Formenti G."/>
            <person name="Howe K."/>
            <person name="Fedrigo O."/>
            <person name="Jarvis E.D."/>
        </authorList>
    </citation>
    <scope>NUCLEOTIDE SEQUENCE [LARGE SCALE GENOMIC DNA]</scope>
</reference>
<dbReference type="Gene3D" id="3.20.20.70">
    <property type="entry name" value="Aldolase class I"/>
    <property type="match status" value="1"/>
</dbReference>
<dbReference type="PANTHER" id="PTHR11769:SF20">
    <property type="entry name" value="HYALURONIDASE PH-20"/>
    <property type="match status" value="1"/>
</dbReference>
<dbReference type="AlphaFoldDB" id="A0A3B4DZQ7"/>
<keyword evidence="11" id="KW-1133">Transmembrane helix</keyword>
<feature type="disulfide bond" evidence="9">
    <location>
        <begin position="380"/>
        <end position="433"/>
    </location>
</feature>
<dbReference type="InterPro" id="IPR018155">
    <property type="entry name" value="Hyaluronidase"/>
</dbReference>
<evidence type="ECO:0000256" key="7">
    <source>
        <dbReference type="PIRSR" id="PIRSR038193-1"/>
    </source>
</evidence>
<protein>
    <recommendedName>
        <fullName evidence="10">Hyaluronidase</fullName>
        <ecNumber evidence="10">3.2.1.35</ecNumber>
    </recommendedName>
</protein>
<dbReference type="GeneTree" id="ENSGT01020000230364"/>
<comment type="catalytic activity">
    <reaction evidence="1 10">
        <text>Random hydrolysis of (1-&gt;4)-linkages between N-acetyl-beta-D-glucosamine and D-glucuronate residues in hyaluronate.</text>
        <dbReference type="EC" id="3.2.1.35"/>
    </reaction>
</comment>
<evidence type="ECO:0000256" key="4">
    <source>
        <dbReference type="ARBA" id="ARBA00023157"/>
    </source>
</evidence>
<comment type="similarity">
    <text evidence="2 6 10">Belongs to the glycosyl hydrolase 56 family.</text>
</comment>
<evidence type="ECO:0000256" key="1">
    <source>
        <dbReference type="ARBA" id="ARBA00000251"/>
    </source>
</evidence>
<keyword evidence="3 10" id="KW-0378">Hydrolase</keyword>
<evidence type="ECO:0000313" key="13">
    <source>
        <dbReference type="Proteomes" id="UP001501920"/>
    </source>
</evidence>
<reference evidence="12" key="3">
    <citation type="submission" date="2025-09" db="UniProtKB">
        <authorList>
            <consortium name="Ensembl"/>
        </authorList>
    </citation>
    <scope>IDENTIFICATION</scope>
</reference>
<organism evidence="12 13">
    <name type="scientific">Pygocentrus nattereri</name>
    <name type="common">Red-bellied piranha</name>
    <dbReference type="NCBI Taxonomy" id="42514"/>
    <lineage>
        <taxon>Eukaryota</taxon>
        <taxon>Metazoa</taxon>
        <taxon>Chordata</taxon>
        <taxon>Craniata</taxon>
        <taxon>Vertebrata</taxon>
        <taxon>Euteleostomi</taxon>
        <taxon>Actinopterygii</taxon>
        <taxon>Neopterygii</taxon>
        <taxon>Teleostei</taxon>
        <taxon>Ostariophysi</taxon>
        <taxon>Characiformes</taxon>
        <taxon>Characoidei</taxon>
        <taxon>Pygocentrus</taxon>
    </lineage>
</organism>
<feature type="glycosylation site" description="N-linked (GlcNAc...) asparagine" evidence="8">
    <location>
        <position position="367"/>
    </location>
</feature>
<feature type="disulfide bond" evidence="9">
    <location>
        <begin position="375"/>
        <end position="386"/>
    </location>
</feature>
<feature type="active site" description="Proton donor" evidence="7">
    <location>
        <position position="146"/>
    </location>
</feature>
<dbReference type="GO" id="GO:0004415">
    <property type="term" value="F:hyalurononglucosaminidase activity"/>
    <property type="evidence" value="ECO:0007669"/>
    <property type="project" value="UniProtKB-UniRule"/>
</dbReference>
<accession>A0A3B4DZQ7</accession>
<evidence type="ECO:0000256" key="11">
    <source>
        <dbReference type="SAM" id="Phobius"/>
    </source>
</evidence>
<dbReference type="EC" id="3.2.1.35" evidence="10"/>
<dbReference type="FunFam" id="3.20.20.70:FF:000065">
    <property type="entry name" value="Hyaluronidase"/>
    <property type="match status" value="1"/>
</dbReference>
<dbReference type="SUPFAM" id="SSF51445">
    <property type="entry name" value="(Trans)glycosidases"/>
    <property type="match status" value="1"/>
</dbReference>
<evidence type="ECO:0000256" key="5">
    <source>
        <dbReference type="ARBA" id="ARBA00023295"/>
    </source>
</evidence>
<dbReference type="PANTHER" id="PTHR11769">
    <property type="entry name" value="HYALURONIDASE"/>
    <property type="match status" value="1"/>
</dbReference>
<feature type="disulfide bond" evidence="9">
    <location>
        <begin position="435"/>
        <end position="441"/>
    </location>
</feature>
<keyword evidence="5 10" id="KW-0326">Glycosidase</keyword>
<evidence type="ECO:0000256" key="8">
    <source>
        <dbReference type="PIRSR" id="PIRSR038193-2"/>
    </source>
</evidence>
<evidence type="ECO:0000256" key="3">
    <source>
        <dbReference type="ARBA" id="ARBA00022801"/>
    </source>
</evidence>
<dbReference type="OMA" id="TELLWLW"/>
<reference evidence="12" key="2">
    <citation type="submission" date="2025-08" db="UniProtKB">
        <authorList>
            <consortium name="Ensembl"/>
        </authorList>
    </citation>
    <scope>IDENTIFICATION</scope>
</reference>
<gene>
    <name evidence="12" type="primary">SPAM1</name>
</gene>
<evidence type="ECO:0000256" key="10">
    <source>
        <dbReference type="RuleBase" id="RU610713"/>
    </source>
</evidence>
<feature type="disulfide bond" evidence="9">
    <location>
        <begin position="222"/>
        <end position="236"/>
    </location>
</feature>
<sequence>INQIKITGSLTLFTHIQILSSIILFNLAGLCLASTLPQTAAPLFDEMPFVIIWNAPISKCQQLKIPLDLSAFQAITTPAKVPNQTLSLFYKKRMGLFPYTNLQTFAQYNGGIPQRGNLAASLEKAKEEFIHYIPRSSPGLAVLDWEEWLPLFDQNSDVREIYKRLSINYTLEQDPSLNMQCAKNKAKQQFESTAREYMEKTLKLGVTQRVQYLWGFYLFPDCYNYDFENPSYTGKCPQNTTQFNTELLWLWETSTALFPSAYMPKSISGSPKAALFVRHQVQEAVRVASLPHHSYTAPIYVYLRPLLRDQKEYYMNEVDLVRSIGESAALGAAGCVLWGSSYDYNDKASCEALATYLSKTLNWYIVNVTVAAQLCSNILCQGNGRCVRENYDSDDYLHLNHKSFDIEKSAGTYRVTGKPSISDLSDWANKFTCQCYEGRKCSAKIPSGLPSSSESKVMTVLLVAYVLLESL</sequence>
<dbReference type="GO" id="GO:0005975">
    <property type="term" value="P:carbohydrate metabolic process"/>
    <property type="evidence" value="ECO:0007669"/>
    <property type="project" value="UniProtKB-UniRule"/>
</dbReference>
<keyword evidence="11" id="KW-0472">Membrane</keyword>
<dbReference type="GO" id="GO:0030214">
    <property type="term" value="P:hyaluronan catabolic process"/>
    <property type="evidence" value="ECO:0007669"/>
    <property type="project" value="TreeGrafter"/>
</dbReference>
<name>A0A3B4DZQ7_PYGNA</name>
<evidence type="ECO:0000256" key="6">
    <source>
        <dbReference type="PIRNR" id="PIRNR038193"/>
    </source>
</evidence>
<feature type="disulfide bond" evidence="9">
    <location>
        <begin position="60"/>
        <end position="350"/>
    </location>
</feature>
<keyword evidence="13" id="KW-1185">Reference proteome</keyword>
<dbReference type="STRING" id="42514.ENSPNAP00000029892"/>
<dbReference type="InterPro" id="IPR017853">
    <property type="entry name" value="GH"/>
</dbReference>
<proteinExistence type="inferred from homology"/>
<feature type="transmembrane region" description="Helical" evidence="11">
    <location>
        <begin position="12"/>
        <end position="36"/>
    </location>
</feature>
<dbReference type="GO" id="GO:0001669">
    <property type="term" value="C:acrosomal vesicle"/>
    <property type="evidence" value="ECO:0007669"/>
    <property type="project" value="TreeGrafter"/>
</dbReference>
<dbReference type="Pfam" id="PF01630">
    <property type="entry name" value="Glyco_hydro_56"/>
    <property type="match status" value="1"/>
</dbReference>